<accession>A0A9N9IK20</accession>
<sequence length="52" mass="5910">EVPQSVNFANTVIIKSFSLVSFPNEKGSLLAILETSINSLDYMRHYHRNDVN</sequence>
<organism evidence="1 2">
    <name type="scientific">Funneliformis caledonium</name>
    <dbReference type="NCBI Taxonomy" id="1117310"/>
    <lineage>
        <taxon>Eukaryota</taxon>
        <taxon>Fungi</taxon>
        <taxon>Fungi incertae sedis</taxon>
        <taxon>Mucoromycota</taxon>
        <taxon>Glomeromycotina</taxon>
        <taxon>Glomeromycetes</taxon>
        <taxon>Glomerales</taxon>
        <taxon>Glomeraceae</taxon>
        <taxon>Funneliformis</taxon>
    </lineage>
</organism>
<comment type="caution">
    <text evidence="1">The sequence shown here is derived from an EMBL/GenBank/DDBJ whole genome shotgun (WGS) entry which is preliminary data.</text>
</comment>
<proteinExistence type="predicted"/>
<dbReference type="AlphaFoldDB" id="A0A9N9IK20"/>
<feature type="non-terminal residue" evidence="1">
    <location>
        <position position="1"/>
    </location>
</feature>
<evidence type="ECO:0000313" key="1">
    <source>
        <dbReference type="EMBL" id="CAG8737350.1"/>
    </source>
</evidence>
<evidence type="ECO:0000313" key="2">
    <source>
        <dbReference type="Proteomes" id="UP000789570"/>
    </source>
</evidence>
<dbReference type="EMBL" id="CAJVPQ010013870">
    <property type="protein sequence ID" value="CAG8737350.1"/>
    <property type="molecule type" value="Genomic_DNA"/>
</dbReference>
<keyword evidence="2" id="KW-1185">Reference proteome</keyword>
<name>A0A9N9IK20_9GLOM</name>
<protein>
    <submittedName>
        <fullName evidence="1">246_t:CDS:1</fullName>
    </submittedName>
</protein>
<reference evidence="1" key="1">
    <citation type="submission" date="2021-06" db="EMBL/GenBank/DDBJ databases">
        <authorList>
            <person name="Kallberg Y."/>
            <person name="Tangrot J."/>
            <person name="Rosling A."/>
        </authorList>
    </citation>
    <scope>NUCLEOTIDE SEQUENCE</scope>
    <source>
        <strain evidence="1">UK204</strain>
    </source>
</reference>
<gene>
    <name evidence="1" type="ORF">FCALED_LOCUS15384</name>
</gene>
<dbReference type="Proteomes" id="UP000789570">
    <property type="component" value="Unassembled WGS sequence"/>
</dbReference>